<evidence type="ECO:0000313" key="2">
    <source>
        <dbReference type="Proteomes" id="UP000304840"/>
    </source>
</evidence>
<sequence>MMKINPKIGIDQLVFGMKPNDVVKLYGQPNKQFEDEEQNLIYLYNDQKWRLTFYEDEAFRLGYIISSNPDLILFEKTILAQPINEIQELLNAKKLKPLEIESFDSVDNYFNESNWMIFQVEYGSIIRFELGAVFNDHSDEFEWKFRG</sequence>
<organism evidence="1 2">
    <name type="scientific">Flavobacterium columnare</name>
    <dbReference type="NCBI Taxonomy" id="996"/>
    <lineage>
        <taxon>Bacteria</taxon>
        <taxon>Pseudomonadati</taxon>
        <taxon>Bacteroidota</taxon>
        <taxon>Flavobacteriia</taxon>
        <taxon>Flavobacteriales</taxon>
        <taxon>Flavobacteriaceae</taxon>
        <taxon>Flavobacterium</taxon>
    </lineage>
</organism>
<dbReference type="AlphaFoldDB" id="A0AAI8CJI8"/>
<evidence type="ECO:0000313" key="1">
    <source>
        <dbReference type="EMBL" id="AMO21393.2"/>
    </source>
</evidence>
<proteinExistence type="predicted"/>
<reference evidence="2" key="1">
    <citation type="submission" date="2016-03" db="EMBL/GenBank/DDBJ databases">
        <title>Flavobacterium columnare strain B185, complete genome.</title>
        <authorList>
            <person name="Sundberg L.-R."/>
            <person name="Papponen P."/>
            <person name="Laanto E."/>
        </authorList>
    </citation>
    <scope>NUCLEOTIDE SEQUENCE [LARGE SCALE GENOMIC DNA]</scope>
    <source>
        <strain evidence="2">B185</strain>
    </source>
</reference>
<dbReference type="Proteomes" id="UP000304840">
    <property type="component" value="Chromosome"/>
</dbReference>
<gene>
    <name evidence="1" type="ORF">UN65_02015</name>
</gene>
<dbReference type="RefSeq" id="WP_138424854.1">
    <property type="nucleotide sequence ID" value="NZ_CP010992.1"/>
</dbReference>
<reference evidence="1 2" key="2">
    <citation type="submission" date="2019-05" db="EMBL/GenBank/DDBJ databases">
        <authorList>
            <person name="Ravantti J.J."/>
        </authorList>
    </citation>
    <scope>NUCLEOTIDE SEQUENCE [LARGE SCALE GENOMIC DNA]</scope>
    <source>
        <strain evidence="1 2">B185</strain>
    </source>
</reference>
<accession>A0AAI8CJI8</accession>
<dbReference type="EMBL" id="CP010992">
    <property type="protein sequence ID" value="AMO21393.2"/>
    <property type="molecule type" value="Genomic_DNA"/>
</dbReference>
<name>A0AAI8CJI8_9FLAO</name>
<protein>
    <submittedName>
        <fullName evidence="1">Uncharacterized protein</fullName>
    </submittedName>
</protein>